<dbReference type="Pfam" id="PF19816">
    <property type="entry name" value="DUF6299"/>
    <property type="match status" value="1"/>
</dbReference>
<evidence type="ECO:0000259" key="3">
    <source>
        <dbReference type="Pfam" id="PF19816"/>
    </source>
</evidence>
<sequence length="156" mass="15473">MRFHQVAGSAAVTAALLLLAAPSAGAVSGQGGSAGPAGPAGLSETVTVDPTGRLAADGTVTLSGTYRCTGGTGRTFVSSSLSQGDSRVRKSVGGTQAVCDGAEHRWTNTDRTDPGRFEAGAATVEASVMELRSGGLPLPMFHAAAEQSVTLVADVA</sequence>
<protein>
    <recommendedName>
        <fullName evidence="3">DUF6299 domain-containing protein</fullName>
    </recommendedName>
</protein>
<reference evidence="4 5" key="1">
    <citation type="submission" date="2021-04" db="EMBL/GenBank/DDBJ databases">
        <authorList>
            <person name="Tang X."/>
            <person name="Zhou X."/>
            <person name="Chen X."/>
            <person name="Cernava T."/>
            <person name="Zhang C."/>
        </authorList>
    </citation>
    <scope>NUCLEOTIDE SEQUENCE [LARGE SCALE GENOMIC DNA]</scope>
    <source>
        <strain evidence="4 5">BH-SS-21</strain>
    </source>
</reference>
<dbReference type="RefSeq" id="WP_210888999.1">
    <property type="nucleotide sequence ID" value="NZ_JAGPYQ010000001.1"/>
</dbReference>
<dbReference type="AlphaFoldDB" id="A0A940Y4D9"/>
<accession>A0A940Y4D9</accession>
<evidence type="ECO:0000313" key="5">
    <source>
        <dbReference type="Proteomes" id="UP000677413"/>
    </source>
</evidence>
<proteinExistence type="predicted"/>
<keyword evidence="2" id="KW-0732">Signal</keyword>
<gene>
    <name evidence="4" type="ORF">J8N05_32095</name>
</gene>
<dbReference type="Proteomes" id="UP000677413">
    <property type="component" value="Unassembled WGS sequence"/>
</dbReference>
<feature type="region of interest" description="Disordered" evidence="1">
    <location>
        <begin position="27"/>
        <end position="46"/>
    </location>
</feature>
<name>A0A940Y4D9_9ACTN</name>
<evidence type="ECO:0000256" key="1">
    <source>
        <dbReference type="SAM" id="MobiDB-lite"/>
    </source>
</evidence>
<feature type="chain" id="PRO_5037958038" description="DUF6299 domain-containing protein" evidence="2">
    <location>
        <begin position="27"/>
        <end position="156"/>
    </location>
</feature>
<evidence type="ECO:0000313" key="4">
    <source>
        <dbReference type="EMBL" id="MBQ0852816.1"/>
    </source>
</evidence>
<feature type="domain" description="DUF6299" evidence="3">
    <location>
        <begin position="43"/>
        <end position="153"/>
    </location>
</feature>
<feature type="signal peptide" evidence="2">
    <location>
        <begin position="1"/>
        <end position="26"/>
    </location>
</feature>
<dbReference type="InterPro" id="IPR046266">
    <property type="entry name" value="DUF6299"/>
</dbReference>
<evidence type="ECO:0000256" key="2">
    <source>
        <dbReference type="SAM" id="SignalP"/>
    </source>
</evidence>
<organism evidence="4 5">
    <name type="scientific">Streptomyces liliiviolaceus</name>
    <dbReference type="NCBI Taxonomy" id="2823109"/>
    <lineage>
        <taxon>Bacteria</taxon>
        <taxon>Bacillati</taxon>
        <taxon>Actinomycetota</taxon>
        <taxon>Actinomycetes</taxon>
        <taxon>Kitasatosporales</taxon>
        <taxon>Streptomycetaceae</taxon>
        <taxon>Streptomyces</taxon>
    </lineage>
</organism>
<dbReference type="EMBL" id="JAGPYQ010000001">
    <property type="protein sequence ID" value="MBQ0852816.1"/>
    <property type="molecule type" value="Genomic_DNA"/>
</dbReference>
<comment type="caution">
    <text evidence="4">The sequence shown here is derived from an EMBL/GenBank/DDBJ whole genome shotgun (WGS) entry which is preliminary data.</text>
</comment>
<keyword evidence="5" id="KW-1185">Reference proteome</keyword>